<evidence type="ECO:0000313" key="2">
    <source>
        <dbReference type="Proteomes" id="UP000271974"/>
    </source>
</evidence>
<accession>A0A433SRZ0</accession>
<organism evidence="1 2">
    <name type="scientific">Elysia chlorotica</name>
    <name type="common">Eastern emerald elysia</name>
    <name type="synonym">Sea slug</name>
    <dbReference type="NCBI Taxonomy" id="188477"/>
    <lineage>
        <taxon>Eukaryota</taxon>
        <taxon>Metazoa</taxon>
        <taxon>Spiralia</taxon>
        <taxon>Lophotrochozoa</taxon>
        <taxon>Mollusca</taxon>
        <taxon>Gastropoda</taxon>
        <taxon>Heterobranchia</taxon>
        <taxon>Euthyneura</taxon>
        <taxon>Panpulmonata</taxon>
        <taxon>Sacoglossa</taxon>
        <taxon>Placobranchoidea</taxon>
        <taxon>Plakobranchidae</taxon>
        <taxon>Elysia</taxon>
    </lineage>
</organism>
<dbReference type="EMBL" id="RQTK01001130">
    <property type="protein sequence ID" value="RUS72005.1"/>
    <property type="molecule type" value="Genomic_DNA"/>
</dbReference>
<protein>
    <submittedName>
        <fullName evidence="1">Uncharacterized protein</fullName>
    </submittedName>
</protein>
<keyword evidence="2" id="KW-1185">Reference proteome</keyword>
<reference evidence="1 2" key="1">
    <citation type="submission" date="2019-01" db="EMBL/GenBank/DDBJ databases">
        <title>A draft genome assembly of the solar-powered sea slug Elysia chlorotica.</title>
        <authorList>
            <person name="Cai H."/>
            <person name="Li Q."/>
            <person name="Fang X."/>
            <person name="Li J."/>
            <person name="Curtis N.E."/>
            <person name="Altenburger A."/>
            <person name="Shibata T."/>
            <person name="Feng M."/>
            <person name="Maeda T."/>
            <person name="Schwartz J.A."/>
            <person name="Shigenobu S."/>
            <person name="Lundholm N."/>
            <person name="Nishiyama T."/>
            <person name="Yang H."/>
            <person name="Hasebe M."/>
            <person name="Li S."/>
            <person name="Pierce S.K."/>
            <person name="Wang J."/>
        </authorList>
    </citation>
    <scope>NUCLEOTIDE SEQUENCE [LARGE SCALE GENOMIC DNA]</scope>
    <source>
        <strain evidence="1">EC2010</strain>
        <tissue evidence="1">Whole organism of an adult</tissue>
    </source>
</reference>
<dbReference type="Proteomes" id="UP000271974">
    <property type="component" value="Unassembled WGS sequence"/>
</dbReference>
<proteinExistence type="predicted"/>
<evidence type="ECO:0000313" key="1">
    <source>
        <dbReference type="EMBL" id="RUS72005.1"/>
    </source>
</evidence>
<gene>
    <name evidence="1" type="ORF">EGW08_020230</name>
</gene>
<comment type="caution">
    <text evidence="1">The sequence shown here is derived from an EMBL/GenBank/DDBJ whole genome shotgun (WGS) entry which is preliminary data.</text>
</comment>
<name>A0A433SRZ0_ELYCH</name>
<sequence length="212" mass="22578">MEEPPGPLSHLTNSSPNCCVWCQAAGIRAGEIPEFSLTLGKCPAILEQALRVRHAGKHSVPGRHVCGACSDRWEDKRPGRAHASYGILLSFCQPSVVWSVSSPPVSHTVSISSPVQCSVPRPAPDCGVLSVRTGSNRFIGLPSRNQSSLKPELTLRGPDNAIRLGIAPALEWVSSCYLWSPAPRRGFPEAGALDPLGWCCGTGSKMVAVLPH</sequence>
<dbReference type="AlphaFoldDB" id="A0A433SRZ0"/>